<feature type="domain" description="Flavin reductase like" evidence="5">
    <location>
        <begin position="31"/>
        <end position="165"/>
    </location>
</feature>
<evidence type="ECO:0000256" key="2">
    <source>
        <dbReference type="ARBA" id="ARBA00022630"/>
    </source>
</evidence>
<geneLocation type="plasmid" evidence="6 7">
    <name>unnamed5</name>
</geneLocation>
<dbReference type="RefSeq" id="WP_208844674.1">
    <property type="nucleotide sequence ID" value="NZ_CP072135.1"/>
</dbReference>
<proteinExistence type="inferred from homology"/>
<dbReference type="EMBL" id="CP072135">
    <property type="protein sequence ID" value="QTH73055.1"/>
    <property type="molecule type" value="Genomic_DNA"/>
</dbReference>
<dbReference type="KEGG" id="pxi:J5O05_19755"/>
<name>A0A975DL04_9GAMM</name>
<dbReference type="InterPro" id="IPR012349">
    <property type="entry name" value="Split_barrel_FMN-bd"/>
</dbReference>
<dbReference type="PANTHER" id="PTHR33798">
    <property type="entry name" value="FLAVOPROTEIN OXYGENASE"/>
    <property type="match status" value="1"/>
</dbReference>
<dbReference type="SUPFAM" id="SSF50475">
    <property type="entry name" value="FMN-binding split barrel"/>
    <property type="match status" value="1"/>
</dbReference>
<keyword evidence="3" id="KW-0288">FMN</keyword>
<gene>
    <name evidence="6" type="ORF">J5O05_19755</name>
</gene>
<reference evidence="6" key="1">
    <citation type="submission" date="2021-03" db="EMBL/GenBank/DDBJ databases">
        <title>Complete Genome of Pseudoalteromonas xiamenensis STKMTI.2, a new potential marine bacterium producing anti-Vibrio compounds.</title>
        <authorList>
            <person name="Handayani D.P."/>
            <person name="Isnansetyo A."/>
            <person name="Istiqomah I."/>
            <person name="Jumina J."/>
        </authorList>
    </citation>
    <scope>NUCLEOTIDE SEQUENCE</scope>
    <source>
        <strain evidence="6">STKMTI.2</strain>
        <plasmid evidence="6">unnamed5</plasmid>
    </source>
</reference>
<dbReference type="Pfam" id="PF01613">
    <property type="entry name" value="Flavin_Reduct"/>
    <property type="match status" value="1"/>
</dbReference>
<comment type="similarity">
    <text evidence="4">Belongs to the flavoredoxin family.</text>
</comment>
<keyword evidence="7" id="KW-1185">Reference proteome</keyword>
<dbReference type="GO" id="GO:0010181">
    <property type="term" value="F:FMN binding"/>
    <property type="evidence" value="ECO:0007669"/>
    <property type="project" value="InterPro"/>
</dbReference>
<dbReference type="Gene3D" id="2.30.110.10">
    <property type="entry name" value="Electron Transport, Fmn-binding Protein, Chain A"/>
    <property type="match status" value="1"/>
</dbReference>
<evidence type="ECO:0000256" key="3">
    <source>
        <dbReference type="ARBA" id="ARBA00022643"/>
    </source>
</evidence>
<comment type="cofactor">
    <cofactor evidence="1">
        <name>FMN</name>
        <dbReference type="ChEBI" id="CHEBI:58210"/>
    </cofactor>
</comment>
<protein>
    <submittedName>
        <fullName evidence="6">Flavin reductase</fullName>
    </submittedName>
</protein>
<dbReference type="AlphaFoldDB" id="A0A975DL04"/>
<accession>A0A975DL04</accession>
<dbReference type="Proteomes" id="UP000664904">
    <property type="component" value="Plasmid unnamed5"/>
</dbReference>
<evidence type="ECO:0000256" key="1">
    <source>
        <dbReference type="ARBA" id="ARBA00001917"/>
    </source>
</evidence>
<dbReference type="InterPro" id="IPR002563">
    <property type="entry name" value="Flavin_Rdtase-like_dom"/>
</dbReference>
<evidence type="ECO:0000256" key="4">
    <source>
        <dbReference type="ARBA" id="ARBA00038054"/>
    </source>
</evidence>
<sequence length="203" mass="22787">MIISKDQLTTLEERYRAQLINSVSGFKSANLIGTIDNNGLTNLSIMSSVIHLGSNPPLLGMVFRPHSVPRHTLENILETGVYTINHVNNEIFQKAHQTSARYPKSISEFEACNLTPLFHETFIAPFVQESVIRIAMEYREHQTLKLNETVFLVGEILHIELPEEIVAATGYADLEVANTVCISGLDSYHKTRRLAQLPYAKPV</sequence>
<dbReference type="PANTHER" id="PTHR33798:SF5">
    <property type="entry name" value="FLAVIN REDUCTASE LIKE DOMAIN-CONTAINING PROTEIN"/>
    <property type="match status" value="1"/>
</dbReference>
<evidence type="ECO:0000313" key="7">
    <source>
        <dbReference type="Proteomes" id="UP000664904"/>
    </source>
</evidence>
<evidence type="ECO:0000313" key="6">
    <source>
        <dbReference type="EMBL" id="QTH73055.1"/>
    </source>
</evidence>
<keyword evidence="2" id="KW-0285">Flavoprotein</keyword>
<organism evidence="6 7">
    <name type="scientific">Pseudoalteromonas xiamenensis</name>
    <dbReference type="NCBI Taxonomy" id="882626"/>
    <lineage>
        <taxon>Bacteria</taxon>
        <taxon>Pseudomonadati</taxon>
        <taxon>Pseudomonadota</taxon>
        <taxon>Gammaproteobacteria</taxon>
        <taxon>Alteromonadales</taxon>
        <taxon>Pseudoalteromonadaceae</taxon>
        <taxon>Pseudoalteromonas</taxon>
    </lineage>
</organism>
<dbReference type="GO" id="GO:0016646">
    <property type="term" value="F:oxidoreductase activity, acting on the CH-NH group of donors, NAD or NADP as acceptor"/>
    <property type="evidence" value="ECO:0007669"/>
    <property type="project" value="UniProtKB-ARBA"/>
</dbReference>
<keyword evidence="6" id="KW-0614">Plasmid</keyword>
<evidence type="ECO:0000259" key="5">
    <source>
        <dbReference type="Pfam" id="PF01613"/>
    </source>
</evidence>